<keyword evidence="3" id="KW-1185">Reference proteome</keyword>
<evidence type="ECO:0000313" key="3">
    <source>
        <dbReference type="Proteomes" id="UP000037773"/>
    </source>
</evidence>
<reference evidence="2 3" key="1">
    <citation type="submission" date="2015-07" db="EMBL/GenBank/DDBJ databases">
        <authorList>
            <person name="Noorani M."/>
        </authorList>
    </citation>
    <scope>NUCLEOTIDE SEQUENCE [LARGE SCALE GENOMIC DNA]</scope>
    <source>
        <strain evidence="2 3">NRRL B-24567</strain>
    </source>
</reference>
<dbReference type="AlphaFoldDB" id="A0A0M8QJ03"/>
<organism evidence="2 3">
    <name type="scientific">Streptomyces caelestis</name>
    <dbReference type="NCBI Taxonomy" id="36816"/>
    <lineage>
        <taxon>Bacteria</taxon>
        <taxon>Bacillati</taxon>
        <taxon>Actinomycetota</taxon>
        <taxon>Actinomycetes</taxon>
        <taxon>Kitasatosporales</taxon>
        <taxon>Streptomycetaceae</taxon>
        <taxon>Streptomyces</taxon>
    </lineage>
</organism>
<feature type="compositionally biased region" description="Basic and acidic residues" evidence="1">
    <location>
        <begin position="33"/>
        <end position="61"/>
    </location>
</feature>
<comment type="caution">
    <text evidence="2">The sequence shown here is derived from an EMBL/GenBank/DDBJ whole genome shotgun (WGS) entry which is preliminary data.</text>
</comment>
<evidence type="ECO:0000313" key="2">
    <source>
        <dbReference type="EMBL" id="KOT27071.1"/>
    </source>
</evidence>
<evidence type="ECO:0000256" key="1">
    <source>
        <dbReference type="SAM" id="MobiDB-lite"/>
    </source>
</evidence>
<sequence length="121" mass="12977">MTEGPAAPAGPSVVRGGTARRKRAGHRSVPNSADRRPPTAVRPAREHTVRTERRGPGEQRHIQAVLRHPGPHRPHGRRAAAVAGEEPKSRPGPRPNPSPRGLSARVRPAARTAPCHRRTGA</sequence>
<proteinExistence type="predicted"/>
<gene>
    <name evidence="2" type="ORF">ADK41_37265</name>
</gene>
<accession>A0A0M8QJ03</accession>
<feature type="region of interest" description="Disordered" evidence="1">
    <location>
        <begin position="1"/>
        <end position="121"/>
    </location>
</feature>
<name>A0A0M8QJ03_9ACTN</name>
<dbReference type="EMBL" id="LGCN01000270">
    <property type="protein sequence ID" value="KOT27071.1"/>
    <property type="molecule type" value="Genomic_DNA"/>
</dbReference>
<dbReference type="Proteomes" id="UP000037773">
    <property type="component" value="Unassembled WGS sequence"/>
</dbReference>
<feature type="compositionally biased region" description="Basic residues" evidence="1">
    <location>
        <begin position="69"/>
        <end position="78"/>
    </location>
</feature>
<protein>
    <submittedName>
        <fullName evidence="2">Uncharacterized protein</fullName>
    </submittedName>
</protein>